<proteinExistence type="predicted"/>
<organism evidence="1 2">
    <name type="scientific">Taklimakanibacter albus</name>
    <dbReference type="NCBI Taxonomy" id="2800327"/>
    <lineage>
        <taxon>Bacteria</taxon>
        <taxon>Pseudomonadati</taxon>
        <taxon>Pseudomonadota</taxon>
        <taxon>Alphaproteobacteria</taxon>
        <taxon>Hyphomicrobiales</taxon>
        <taxon>Aestuariivirgaceae</taxon>
        <taxon>Taklimakanibacter</taxon>
    </lineage>
</organism>
<gene>
    <name evidence="1" type="ORF">JHL16_12010</name>
</gene>
<keyword evidence="2" id="KW-1185">Reference proteome</keyword>
<evidence type="ECO:0000313" key="1">
    <source>
        <dbReference type="EMBL" id="MBK1867072.1"/>
    </source>
</evidence>
<name>A0ACC5R342_9HYPH</name>
<accession>A0ACC5R342</accession>
<reference evidence="1" key="1">
    <citation type="submission" date="2021-01" db="EMBL/GenBank/DDBJ databases">
        <authorList>
            <person name="Sun Q."/>
        </authorList>
    </citation>
    <scope>NUCLEOTIDE SEQUENCE</scope>
    <source>
        <strain evidence="1">YIM B02566</strain>
    </source>
</reference>
<sequence length="190" mass="20715">MSSRFTVVPTSFDGLKILERRIVGDERGSFHRMFCANELAAAGWKSPIAQINFTRTTLRGTIRGMHYQRAPFAEMKLVACVSGRVLDVVVDLRAGSATFLKWFSVELSEDNHCSVLVPEGFAHGFQALTDDVALLYSVSSPFTAEAEGGLNPLDPRIGIDWPLPVSTISARDAGQPHVTDAFEGMKLDAA</sequence>
<comment type="caution">
    <text evidence="1">The sequence shown here is derived from an EMBL/GenBank/DDBJ whole genome shotgun (WGS) entry which is preliminary data.</text>
</comment>
<protein>
    <submittedName>
        <fullName evidence="1">dTDP-4-dehydrorhamnose 3,5-epimerase family protein</fullName>
    </submittedName>
</protein>
<dbReference type="EMBL" id="JAENHL010000007">
    <property type="protein sequence ID" value="MBK1867072.1"/>
    <property type="molecule type" value="Genomic_DNA"/>
</dbReference>
<dbReference type="Proteomes" id="UP000616151">
    <property type="component" value="Unassembled WGS sequence"/>
</dbReference>
<evidence type="ECO:0000313" key="2">
    <source>
        <dbReference type="Proteomes" id="UP000616151"/>
    </source>
</evidence>